<reference evidence="6 7" key="1">
    <citation type="journal article" date="2015" name="Genome Announc.">
        <title>Draft Genome Sequences of Leptospira santarosai Strains U160, U164, and U233, Isolated from Asymptomatic Cattle.</title>
        <authorList>
            <person name="Kremer F.S."/>
            <person name="Eslabao M.R."/>
            <person name="Provisor M."/>
            <person name="Woloski R.D."/>
            <person name="Ramires O.V."/>
            <person name="Moreno L.Z."/>
            <person name="Moreno A.M."/>
            <person name="Hamond C."/>
            <person name="Lilenbaum W."/>
            <person name="Dellagostin O.A."/>
        </authorList>
    </citation>
    <scope>NUCLEOTIDE SEQUENCE [LARGE SCALE GENOMIC DNA]</scope>
    <source>
        <strain evidence="6 7">U160</strain>
    </source>
</reference>
<dbReference type="InterPro" id="IPR041628">
    <property type="entry name" value="ChlI/MoxR_AAA_lid"/>
</dbReference>
<dbReference type="GO" id="GO:0016887">
    <property type="term" value="F:ATP hydrolysis activity"/>
    <property type="evidence" value="ECO:0007669"/>
    <property type="project" value="InterPro"/>
</dbReference>
<keyword evidence="2" id="KW-0067">ATP-binding</keyword>
<dbReference type="InterPro" id="IPR050764">
    <property type="entry name" value="CbbQ/NirQ/NorQ/GpvN"/>
</dbReference>
<dbReference type="FunFam" id="3.40.50.300:FF:000640">
    <property type="entry name" value="MoxR family ATPase"/>
    <property type="match status" value="1"/>
</dbReference>
<dbReference type="InterPro" id="IPR011703">
    <property type="entry name" value="ATPase_AAA-3"/>
</dbReference>
<name>A0A2P1QY12_9LEPT</name>
<proteinExistence type="inferred from homology"/>
<dbReference type="EMBL" id="CP027844">
    <property type="protein sequence ID" value="AVQ13805.1"/>
    <property type="molecule type" value="Genomic_DNA"/>
</dbReference>
<evidence type="ECO:0000256" key="1">
    <source>
        <dbReference type="ARBA" id="ARBA00022741"/>
    </source>
</evidence>
<comment type="similarity">
    <text evidence="3">Belongs to the MoxR family.</text>
</comment>
<evidence type="ECO:0000256" key="4">
    <source>
        <dbReference type="SAM" id="Coils"/>
    </source>
</evidence>
<keyword evidence="1" id="KW-0547">Nucleotide-binding</keyword>
<feature type="domain" description="AAA+ ATPase" evidence="5">
    <location>
        <begin position="91"/>
        <end position="232"/>
    </location>
</feature>
<organism evidence="6 7">
    <name type="scientific">Leptospira santarosai</name>
    <dbReference type="NCBI Taxonomy" id="28183"/>
    <lineage>
        <taxon>Bacteria</taxon>
        <taxon>Pseudomonadati</taxon>
        <taxon>Spirochaetota</taxon>
        <taxon>Spirochaetia</taxon>
        <taxon>Leptospirales</taxon>
        <taxon>Leptospiraceae</taxon>
        <taxon>Leptospira</taxon>
    </lineage>
</organism>
<dbReference type="PIRSF" id="PIRSF002849">
    <property type="entry name" value="AAA_ATPase_chaperone_MoxR_prd"/>
    <property type="match status" value="1"/>
</dbReference>
<evidence type="ECO:0000256" key="2">
    <source>
        <dbReference type="ARBA" id="ARBA00022840"/>
    </source>
</evidence>
<dbReference type="PANTHER" id="PTHR42759">
    <property type="entry name" value="MOXR FAMILY PROTEIN"/>
    <property type="match status" value="1"/>
</dbReference>
<dbReference type="SUPFAM" id="SSF52540">
    <property type="entry name" value="P-loop containing nucleoside triphosphate hydrolases"/>
    <property type="match status" value="1"/>
</dbReference>
<dbReference type="InterPro" id="IPR027417">
    <property type="entry name" value="P-loop_NTPase"/>
</dbReference>
<dbReference type="AlphaFoldDB" id="A0A2P1QY12"/>
<protein>
    <submittedName>
        <fullName evidence="6">ATPase, AAA family</fullName>
    </submittedName>
</protein>
<evidence type="ECO:0000259" key="5">
    <source>
        <dbReference type="SMART" id="SM00382"/>
    </source>
</evidence>
<dbReference type="Pfam" id="PF07726">
    <property type="entry name" value="AAA_3"/>
    <property type="match status" value="1"/>
</dbReference>
<dbReference type="Pfam" id="PF17863">
    <property type="entry name" value="AAA_lid_2"/>
    <property type="match status" value="1"/>
</dbReference>
<keyword evidence="4" id="KW-0175">Coiled coil</keyword>
<dbReference type="GO" id="GO:0005524">
    <property type="term" value="F:ATP binding"/>
    <property type="evidence" value="ECO:0007669"/>
    <property type="project" value="UniProtKB-KW"/>
</dbReference>
<dbReference type="Gene3D" id="3.40.50.300">
    <property type="entry name" value="P-loop containing nucleotide triphosphate hydrolases"/>
    <property type="match status" value="1"/>
</dbReference>
<dbReference type="Gene3D" id="1.10.8.80">
    <property type="entry name" value="Magnesium chelatase subunit I, C-Terminal domain"/>
    <property type="match status" value="1"/>
</dbReference>
<evidence type="ECO:0000313" key="6">
    <source>
        <dbReference type="EMBL" id="AVQ13805.1"/>
    </source>
</evidence>
<sequence>MFNFGVCCKYSQGNFYRLKTNSSNRAKEFSNRRMLEADRRLSNSYPMEKDPLSAEDVEFAKAKLETLKKELEKEITGQNEVIRNVLVCLVCQGHVLLEGMPGLAKTLLARSLAGALDLDFKRIQFTPDLLPADLVGTVVFNPKTAEFETRKGPVFTGILLADEINRAPAKVQSALLESMEEKTITIGDKTYKLDKPFLVIATQNPIDQDGTYPLPEAQMDRFLMKIDVRYPALEEEISILEQHGKLSATNGKIKKVVASAEILRLSSMLDEVFIEEKIKSYIVRLVRNTRPEERTIPELIPYIRHGASPRASLSILKSSKANALLNGRTYVIPEDVRVSLVEILRHRILLTFEAISEELDVESLIRTVVEATPVP</sequence>
<accession>A0A2P1QY12</accession>
<feature type="coiled-coil region" evidence="4">
    <location>
        <begin position="54"/>
        <end position="81"/>
    </location>
</feature>
<dbReference type="Proteomes" id="UP000033961">
    <property type="component" value="Chromosome II"/>
</dbReference>
<dbReference type="CDD" id="cd00009">
    <property type="entry name" value="AAA"/>
    <property type="match status" value="1"/>
</dbReference>
<dbReference type="SMART" id="SM00382">
    <property type="entry name" value="AAA"/>
    <property type="match status" value="1"/>
</dbReference>
<dbReference type="PANTHER" id="PTHR42759:SF1">
    <property type="entry name" value="MAGNESIUM-CHELATASE SUBUNIT CHLD"/>
    <property type="match status" value="1"/>
</dbReference>
<dbReference type="InterPro" id="IPR003593">
    <property type="entry name" value="AAA+_ATPase"/>
</dbReference>
<evidence type="ECO:0000256" key="3">
    <source>
        <dbReference type="ARBA" id="ARBA00061607"/>
    </source>
</evidence>
<gene>
    <name evidence="6" type="ORF">XB16_3524</name>
</gene>
<evidence type="ECO:0000313" key="7">
    <source>
        <dbReference type="Proteomes" id="UP000033961"/>
    </source>
</evidence>